<dbReference type="EMBL" id="VKLW01000031">
    <property type="protein sequence ID" value="TYK32384.1"/>
    <property type="molecule type" value="Genomic_DNA"/>
</dbReference>
<dbReference type="RefSeq" id="WP_148730768.1">
    <property type="nucleotide sequence ID" value="NZ_VKLW01000031.1"/>
</dbReference>
<protein>
    <submittedName>
        <fullName evidence="2">Helix-turn-helix transcriptional regulator</fullName>
    </submittedName>
</protein>
<reference evidence="2 3" key="1">
    <citation type="submission" date="2019-07" db="EMBL/GenBank/DDBJ databases">
        <title>Draft Genome Sequences of Bacteroides pyogenes Strains Isolated from the Uterus Holstein Dairy Cows with Metritis.</title>
        <authorList>
            <person name="Cunha F."/>
            <person name="Galvao K.N."/>
            <person name="Jeon S.J."/>
            <person name="Jeong K.C."/>
        </authorList>
    </citation>
    <scope>NUCLEOTIDE SEQUENCE [LARGE SCALE GENOMIC DNA]</scope>
    <source>
        <strain evidence="2 3">KG-31</strain>
    </source>
</reference>
<dbReference type="InterPro" id="IPR001387">
    <property type="entry name" value="Cro/C1-type_HTH"/>
</dbReference>
<proteinExistence type="predicted"/>
<dbReference type="Gene3D" id="1.10.260.40">
    <property type="entry name" value="lambda repressor-like DNA-binding domains"/>
    <property type="match status" value="1"/>
</dbReference>
<name>A0A5D3E8Q5_9BACE</name>
<evidence type="ECO:0000259" key="1">
    <source>
        <dbReference type="PROSITE" id="PS50943"/>
    </source>
</evidence>
<evidence type="ECO:0000313" key="3">
    <source>
        <dbReference type="Proteomes" id="UP000324383"/>
    </source>
</evidence>
<organism evidence="2 3">
    <name type="scientific">Bacteroides pyogenes</name>
    <dbReference type="NCBI Taxonomy" id="310300"/>
    <lineage>
        <taxon>Bacteria</taxon>
        <taxon>Pseudomonadati</taxon>
        <taxon>Bacteroidota</taxon>
        <taxon>Bacteroidia</taxon>
        <taxon>Bacteroidales</taxon>
        <taxon>Bacteroidaceae</taxon>
        <taxon>Bacteroides</taxon>
    </lineage>
</organism>
<dbReference type="SMART" id="SM00530">
    <property type="entry name" value="HTH_XRE"/>
    <property type="match status" value="1"/>
</dbReference>
<dbReference type="GO" id="GO:0003677">
    <property type="term" value="F:DNA binding"/>
    <property type="evidence" value="ECO:0007669"/>
    <property type="project" value="InterPro"/>
</dbReference>
<evidence type="ECO:0000313" key="2">
    <source>
        <dbReference type="EMBL" id="TYK32384.1"/>
    </source>
</evidence>
<comment type="caution">
    <text evidence="2">The sequence shown here is derived from an EMBL/GenBank/DDBJ whole genome shotgun (WGS) entry which is preliminary data.</text>
</comment>
<dbReference type="CDD" id="cd00093">
    <property type="entry name" value="HTH_XRE"/>
    <property type="match status" value="1"/>
</dbReference>
<dbReference type="AlphaFoldDB" id="A0A5D3E8Q5"/>
<feature type="domain" description="HTH cro/C1-type" evidence="1">
    <location>
        <begin position="11"/>
        <end position="67"/>
    </location>
</feature>
<gene>
    <name evidence="2" type="ORF">FNJ60_12215</name>
</gene>
<dbReference type="Pfam" id="PF01381">
    <property type="entry name" value="HTH_3"/>
    <property type="match status" value="1"/>
</dbReference>
<dbReference type="InterPro" id="IPR010982">
    <property type="entry name" value="Lambda_DNA-bd_dom_sf"/>
</dbReference>
<dbReference type="SUPFAM" id="SSF47413">
    <property type="entry name" value="lambda repressor-like DNA-binding domains"/>
    <property type="match status" value="1"/>
</dbReference>
<dbReference type="PROSITE" id="PS50943">
    <property type="entry name" value="HTH_CROC1"/>
    <property type="match status" value="1"/>
</dbReference>
<dbReference type="Proteomes" id="UP000324383">
    <property type="component" value="Unassembled WGS sequence"/>
</dbReference>
<accession>A0A5D3E8Q5</accession>
<sequence>MNDKERIGKMIADIRTEQGLTVRELADLAGVASPNICKIENGKYSPGVDVLSRILSAMSHRLTIEKLPDIPEKK</sequence>
<keyword evidence="3" id="KW-1185">Reference proteome</keyword>